<reference evidence="5" key="1">
    <citation type="submission" date="2020-03" db="EMBL/GenBank/DDBJ databases">
        <title>Whole-genome sequence of the purple nonsulfur bacterium Rhodocyclus tenuis DSM112.</title>
        <authorList>
            <person name="Kyndt J.A."/>
            <person name="Meyer T.E."/>
        </authorList>
    </citation>
    <scope>NUCLEOTIDE SEQUENCE [LARGE SCALE GENOMIC DNA]</scope>
    <source>
        <strain evidence="5">DSM 112</strain>
    </source>
</reference>
<dbReference type="InterPro" id="IPR011528">
    <property type="entry name" value="NERD"/>
</dbReference>
<evidence type="ECO:0000313" key="5">
    <source>
        <dbReference type="Proteomes" id="UP000720344"/>
    </source>
</evidence>
<sequence>MAKVFPDGWREMRATGAAERELQTLTLLAEGLDDRYAVFHGVHWTRVVPRQFTLYGEIDFAIVGPTGTVLLIEQKSGFLSETPNGLCKRYPSSEKNVAVQMARNTDALYARLHRFCGGEPPRIEALLYCPDYTVREPGSAGIDPARIVDARRRDELLPLIRQLLPASGEVQPLRPKVLRFLGDILELVPEVNAIVGEAESLYTRLSGGLAHWARQIDCTPFRLRVVASAGTGKTQLAMAVFREALAAGRRPLYVCYNRPLADHIAVIVPGGGEVATYHQLADRVSRTLGQPVDFSRPGAFARLEGMLDHFTPDATWQFDELIVDEGQDFAPAWAANLLRLLRPEGRAWWLEDPMQNLYGRPPVDLPGWVTLRARTNYRSPHRVVDLLNRLLALDPPAEAGSPIDGGEVDISTYADGDTADLVAKSTAAITRAIGAGFRRPHIALLTYRGREHSQLTPYEKLGPYPLRAPTGRYDLFGSQETTDGDVLIDSVHRFKGRAAPCVIFTEIDFATLDEKAVRRLFVGATRATMRLSLILSASAARTLFGSSDATHHVD</sequence>
<dbReference type="RefSeq" id="WP_167682653.1">
    <property type="nucleotide sequence ID" value="NZ_JAATWB010000012.1"/>
</dbReference>
<evidence type="ECO:0000313" key="4">
    <source>
        <dbReference type="EMBL" id="NJA90102.1"/>
    </source>
</evidence>
<dbReference type="Gene3D" id="3.40.50.300">
    <property type="entry name" value="P-loop containing nucleotide triphosphate hydrolases"/>
    <property type="match status" value="2"/>
</dbReference>
<accession>A0ABX0WK58</accession>
<comment type="caution">
    <text evidence="4">The sequence shown here is derived from an EMBL/GenBank/DDBJ whole genome shotgun (WGS) entry which is preliminary data.</text>
</comment>
<proteinExistence type="predicted"/>
<dbReference type="SUPFAM" id="SSF52540">
    <property type="entry name" value="P-loop containing nucleoside triphosphate hydrolases"/>
    <property type="match status" value="1"/>
</dbReference>
<dbReference type="Pfam" id="PF08378">
    <property type="entry name" value="NERD"/>
    <property type="match status" value="1"/>
</dbReference>
<dbReference type="InterPro" id="IPR027417">
    <property type="entry name" value="P-loop_NTPase"/>
</dbReference>
<dbReference type="GO" id="GO:0005524">
    <property type="term" value="F:ATP binding"/>
    <property type="evidence" value="ECO:0007669"/>
    <property type="project" value="UniProtKB-KW"/>
</dbReference>
<feature type="domain" description="NERD" evidence="2">
    <location>
        <begin position="18"/>
        <end position="124"/>
    </location>
</feature>
<dbReference type="EMBL" id="JAATWB010000012">
    <property type="protein sequence ID" value="NJA90102.1"/>
    <property type="molecule type" value="Genomic_DNA"/>
</dbReference>
<dbReference type="PANTHER" id="PTHR11070">
    <property type="entry name" value="UVRD / RECB / PCRA DNA HELICASE FAMILY MEMBER"/>
    <property type="match status" value="1"/>
</dbReference>
<evidence type="ECO:0000259" key="2">
    <source>
        <dbReference type="Pfam" id="PF08378"/>
    </source>
</evidence>
<dbReference type="InterPro" id="IPR000212">
    <property type="entry name" value="DNA_helicase_UvrD/REP"/>
</dbReference>
<dbReference type="PANTHER" id="PTHR11070:SF2">
    <property type="entry name" value="ATP-DEPENDENT DNA HELICASE SRS2"/>
    <property type="match status" value="1"/>
</dbReference>
<evidence type="ECO:0000259" key="3">
    <source>
        <dbReference type="Pfam" id="PF13538"/>
    </source>
</evidence>
<protein>
    <recommendedName>
        <fullName evidence="1">DNA 3'-5' helicase II</fullName>
    </recommendedName>
</protein>
<gene>
    <name evidence="4" type="ORF">HCX48_12855</name>
</gene>
<dbReference type="InterPro" id="IPR027785">
    <property type="entry name" value="UvrD-like_helicase_C"/>
</dbReference>
<keyword evidence="4" id="KW-0067">ATP-binding</keyword>
<dbReference type="Proteomes" id="UP000720344">
    <property type="component" value="Unassembled WGS sequence"/>
</dbReference>
<keyword evidence="4" id="KW-0547">Nucleotide-binding</keyword>
<name>A0ABX0WK58_9RHOO</name>
<feature type="domain" description="UvrD-like helicase C-terminal" evidence="3">
    <location>
        <begin position="486"/>
        <end position="534"/>
    </location>
</feature>
<evidence type="ECO:0000256" key="1">
    <source>
        <dbReference type="ARBA" id="ARBA00034923"/>
    </source>
</evidence>
<dbReference type="Pfam" id="PF13245">
    <property type="entry name" value="AAA_19"/>
    <property type="match status" value="1"/>
</dbReference>
<keyword evidence="5" id="KW-1185">Reference proteome</keyword>
<dbReference type="Pfam" id="PF13538">
    <property type="entry name" value="UvrD_C_2"/>
    <property type="match status" value="1"/>
</dbReference>
<organism evidence="4 5">
    <name type="scientific">Rhodocyclus gracilis</name>
    <dbReference type="NCBI Taxonomy" id="2929842"/>
    <lineage>
        <taxon>Bacteria</taxon>
        <taxon>Pseudomonadati</taxon>
        <taxon>Pseudomonadota</taxon>
        <taxon>Betaproteobacteria</taxon>
        <taxon>Rhodocyclales</taxon>
        <taxon>Rhodocyclaceae</taxon>
        <taxon>Rhodocyclus</taxon>
    </lineage>
</organism>